<organism evidence="7">
    <name type="scientific">Anopheles coluzzii</name>
    <name type="common">African malaria mosquito</name>
    <dbReference type="NCBI Taxonomy" id="1518534"/>
    <lineage>
        <taxon>Eukaryota</taxon>
        <taxon>Metazoa</taxon>
        <taxon>Ecdysozoa</taxon>
        <taxon>Arthropoda</taxon>
        <taxon>Hexapoda</taxon>
        <taxon>Insecta</taxon>
        <taxon>Pterygota</taxon>
        <taxon>Neoptera</taxon>
        <taxon>Endopterygota</taxon>
        <taxon>Diptera</taxon>
        <taxon>Nematocera</taxon>
        <taxon>Culicoidea</taxon>
        <taxon>Culicidae</taxon>
        <taxon>Anophelinae</taxon>
        <taxon>Anopheles</taxon>
    </lineage>
</organism>
<dbReference type="InterPro" id="IPR041489">
    <property type="entry name" value="PDZ_6"/>
</dbReference>
<proteinExistence type="inferred from homology"/>
<evidence type="ECO:0000259" key="6">
    <source>
        <dbReference type="SMART" id="SM00228"/>
    </source>
</evidence>
<dbReference type="Gene3D" id="2.30.42.10">
    <property type="match status" value="1"/>
</dbReference>
<dbReference type="GO" id="GO:0005634">
    <property type="term" value="C:nucleus"/>
    <property type="evidence" value="ECO:0007669"/>
    <property type="project" value="TreeGrafter"/>
</dbReference>
<dbReference type="SMART" id="SM00228">
    <property type="entry name" value="PDZ"/>
    <property type="match status" value="1"/>
</dbReference>
<evidence type="ECO:0000256" key="2">
    <source>
        <dbReference type="ARBA" id="ARBA00014937"/>
    </source>
</evidence>
<feature type="region of interest" description="Disordered" evidence="5">
    <location>
        <begin position="92"/>
        <end position="123"/>
    </location>
</feature>
<dbReference type="Gene3D" id="6.10.140.1710">
    <property type="match status" value="1"/>
</dbReference>
<protein>
    <recommendedName>
        <fullName evidence="2">26S proteasome non-ATPase regulatory subunit 9</fullName>
    </recommendedName>
    <alternativeName>
        <fullName evidence="4">26S proteasome regulatory subunit p27</fullName>
    </alternativeName>
</protein>
<dbReference type="PANTHER" id="PTHR12651:SF1">
    <property type="entry name" value="26S PROTEASOME NON-ATPASE REGULATORY SUBUNIT 9"/>
    <property type="match status" value="1"/>
</dbReference>
<dbReference type="GO" id="GO:0005737">
    <property type="term" value="C:cytoplasm"/>
    <property type="evidence" value="ECO:0007669"/>
    <property type="project" value="TreeGrafter"/>
</dbReference>
<dbReference type="GO" id="GO:0070682">
    <property type="term" value="P:proteasome regulatory particle assembly"/>
    <property type="evidence" value="ECO:0007669"/>
    <property type="project" value="InterPro"/>
</dbReference>
<feature type="domain" description="PDZ" evidence="6">
    <location>
        <begin position="109"/>
        <end position="188"/>
    </location>
</feature>
<evidence type="ECO:0000256" key="4">
    <source>
        <dbReference type="ARBA" id="ARBA00030007"/>
    </source>
</evidence>
<dbReference type="VEuPathDB" id="VectorBase:ACON2_030894"/>
<comment type="similarity">
    <text evidence="1">Belongs to the proteasome subunit p27 family.</text>
</comment>
<keyword evidence="3" id="KW-0143">Chaperone</keyword>
<dbReference type="Pfam" id="PF17820">
    <property type="entry name" value="PDZ_6"/>
    <property type="match status" value="1"/>
</dbReference>
<evidence type="ECO:0000256" key="5">
    <source>
        <dbReference type="SAM" id="MobiDB-lite"/>
    </source>
</evidence>
<dbReference type="AlphaFoldDB" id="A0A8W7P0R5"/>
<dbReference type="Pfam" id="PF18265">
    <property type="entry name" value="Nas2_N"/>
    <property type="match status" value="1"/>
</dbReference>
<accession>A0A8W7P0R5</accession>
<dbReference type="Proteomes" id="UP000075882">
    <property type="component" value="Unassembled WGS sequence"/>
</dbReference>
<dbReference type="InterPro" id="IPR001478">
    <property type="entry name" value="PDZ"/>
</dbReference>
<name>A0A8W7P0R5_ANOCL</name>
<dbReference type="SUPFAM" id="SSF50156">
    <property type="entry name" value="PDZ domain-like"/>
    <property type="match status" value="1"/>
</dbReference>
<dbReference type="InterPro" id="IPR040815">
    <property type="entry name" value="Nas2_N"/>
</dbReference>
<evidence type="ECO:0000256" key="1">
    <source>
        <dbReference type="ARBA" id="ARBA00005256"/>
    </source>
</evidence>
<dbReference type="InterPro" id="IPR035269">
    <property type="entry name" value="PSMD9"/>
</dbReference>
<evidence type="ECO:0000313" key="7">
    <source>
        <dbReference type="EnsemblMetazoa" id="ACOM023258-PA.1"/>
    </source>
</evidence>
<reference evidence="7" key="1">
    <citation type="submission" date="2022-08" db="UniProtKB">
        <authorList>
            <consortium name="EnsemblMetazoa"/>
        </authorList>
    </citation>
    <scope>IDENTIFICATION</scope>
</reference>
<dbReference type="EnsemblMetazoa" id="ACOM023258-RA">
    <property type="protein sequence ID" value="ACOM023258-PA.1"/>
    <property type="gene ID" value="ACOM023258"/>
</dbReference>
<dbReference type="PANTHER" id="PTHR12651">
    <property type="entry name" value="26S PROTEASOME NON-ATPASE REGULATORY SUBUNIT 9"/>
    <property type="match status" value="1"/>
</dbReference>
<sequence>MITKLSREAMLSLMERKQELETQIEQQGLILSANRIGMNEPLVDGEGYPLSNVDVLSVRKARHTIICLQNDRKKIMQQIEKGIAQVFEAEQSAPANGQQQHHHHHQNLPNEPMEVDGDRTASSAPEPFAVVESVVPGQLADRMGIAVGDQIVQVGTVTARNFKTMNQVQSVIANMQGRKLHLVVRKATSGQVATIELDLTSGSRLGIFMKPR</sequence>
<evidence type="ECO:0000256" key="3">
    <source>
        <dbReference type="ARBA" id="ARBA00023186"/>
    </source>
</evidence>
<dbReference type="InterPro" id="IPR036034">
    <property type="entry name" value="PDZ_sf"/>
</dbReference>